<dbReference type="EMBL" id="GL883098">
    <property type="protein sequence ID" value="EGG09302.1"/>
    <property type="molecule type" value="Genomic_DNA"/>
</dbReference>
<organism evidence="3">
    <name type="scientific">Melampsora larici-populina (strain 98AG31 / pathotype 3-4-7)</name>
    <name type="common">Poplar leaf rust fungus</name>
    <dbReference type="NCBI Taxonomy" id="747676"/>
    <lineage>
        <taxon>Eukaryota</taxon>
        <taxon>Fungi</taxon>
        <taxon>Dikarya</taxon>
        <taxon>Basidiomycota</taxon>
        <taxon>Pucciniomycotina</taxon>
        <taxon>Pucciniomycetes</taxon>
        <taxon>Pucciniales</taxon>
        <taxon>Melampsoraceae</taxon>
        <taxon>Melampsora</taxon>
    </lineage>
</organism>
<feature type="compositionally biased region" description="Polar residues" evidence="1">
    <location>
        <begin position="119"/>
        <end position="131"/>
    </location>
</feature>
<dbReference type="KEGG" id="mlr:MELLADRAFT_61279"/>
<keyword evidence="3" id="KW-1185">Reference proteome</keyword>
<dbReference type="AlphaFoldDB" id="F4REA3"/>
<evidence type="ECO:0000313" key="2">
    <source>
        <dbReference type="EMBL" id="EGG09302.1"/>
    </source>
</evidence>
<evidence type="ECO:0000313" key="3">
    <source>
        <dbReference type="Proteomes" id="UP000001072"/>
    </source>
</evidence>
<proteinExistence type="predicted"/>
<accession>F4REA3</accession>
<dbReference type="InParanoid" id="F4REA3"/>
<dbReference type="Proteomes" id="UP000001072">
    <property type="component" value="Unassembled WGS sequence"/>
</dbReference>
<feature type="compositionally biased region" description="Basic and acidic residues" evidence="1">
    <location>
        <begin position="49"/>
        <end position="60"/>
    </location>
</feature>
<name>F4REA3_MELLP</name>
<feature type="compositionally biased region" description="Polar residues" evidence="1">
    <location>
        <begin position="61"/>
        <end position="77"/>
    </location>
</feature>
<dbReference type="HOGENOM" id="CLU_1845535_0_0_1"/>
<sequence length="139" mass="15154">MSPSSIENTAARLNSLNSTSGNMANPTDATTSVSNTQTKNTSDTGNTEPPREKGPDDPNKQKSQGKQIQAVRSVTNLKDTDEKPLLKFDAISSDTSKDKEQPQGNSEAEKEMRKDQSSADKSTISHKTNILTKEMEQVR</sequence>
<feature type="region of interest" description="Disordered" evidence="1">
    <location>
        <begin position="1"/>
        <end position="139"/>
    </location>
</feature>
<dbReference type="GeneID" id="18929709"/>
<evidence type="ECO:0000256" key="1">
    <source>
        <dbReference type="SAM" id="MobiDB-lite"/>
    </source>
</evidence>
<feature type="compositionally biased region" description="Basic and acidic residues" evidence="1">
    <location>
        <begin position="95"/>
        <end position="118"/>
    </location>
</feature>
<gene>
    <name evidence="2" type="ORF">MELLADRAFT_61279</name>
</gene>
<dbReference type="RefSeq" id="XP_007407662.1">
    <property type="nucleotide sequence ID" value="XM_007407600.1"/>
</dbReference>
<reference evidence="3" key="1">
    <citation type="journal article" date="2011" name="Proc. Natl. Acad. Sci. U.S.A.">
        <title>Obligate biotrophy features unraveled by the genomic analysis of rust fungi.</title>
        <authorList>
            <person name="Duplessis S."/>
            <person name="Cuomo C.A."/>
            <person name="Lin Y.-C."/>
            <person name="Aerts A."/>
            <person name="Tisserant E."/>
            <person name="Veneault-Fourrey C."/>
            <person name="Joly D.L."/>
            <person name="Hacquard S."/>
            <person name="Amselem J."/>
            <person name="Cantarel B.L."/>
            <person name="Chiu R."/>
            <person name="Coutinho P.M."/>
            <person name="Feau N."/>
            <person name="Field M."/>
            <person name="Frey P."/>
            <person name="Gelhaye E."/>
            <person name="Goldberg J."/>
            <person name="Grabherr M.G."/>
            <person name="Kodira C.D."/>
            <person name="Kohler A."/>
            <person name="Kuees U."/>
            <person name="Lindquist E.A."/>
            <person name="Lucas S.M."/>
            <person name="Mago R."/>
            <person name="Mauceli E."/>
            <person name="Morin E."/>
            <person name="Murat C."/>
            <person name="Pangilinan J.L."/>
            <person name="Park R."/>
            <person name="Pearson M."/>
            <person name="Quesneville H."/>
            <person name="Rouhier N."/>
            <person name="Sakthikumar S."/>
            <person name="Salamov A.A."/>
            <person name="Schmutz J."/>
            <person name="Selles B."/>
            <person name="Shapiro H."/>
            <person name="Tanguay P."/>
            <person name="Tuskan G.A."/>
            <person name="Henrissat B."/>
            <person name="Van de Peer Y."/>
            <person name="Rouze P."/>
            <person name="Ellis J.G."/>
            <person name="Dodds P.N."/>
            <person name="Schein J.E."/>
            <person name="Zhong S."/>
            <person name="Hamelin R.C."/>
            <person name="Grigoriev I.V."/>
            <person name="Szabo L.J."/>
            <person name="Martin F."/>
        </authorList>
    </citation>
    <scope>NUCLEOTIDE SEQUENCE [LARGE SCALE GENOMIC DNA]</scope>
    <source>
        <strain evidence="3">98AG31 / pathotype 3-4-7</strain>
    </source>
</reference>
<protein>
    <submittedName>
        <fullName evidence="2">Uncharacterized protein</fullName>
    </submittedName>
</protein>
<feature type="compositionally biased region" description="Polar residues" evidence="1">
    <location>
        <begin position="1"/>
        <end position="47"/>
    </location>
</feature>
<dbReference type="VEuPathDB" id="FungiDB:MELLADRAFT_61279"/>